<dbReference type="Gene3D" id="2.60.40.2850">
    <property type="match status" value="1"/>
</dbReference>
<dbReference type="RefSeq" id="WP_175325313.1">
    <property type="nucleotide sequence ID" value="NZ_BAAAWP010000001.1"/>
</dbReference>
<evidence type="ECO:0000313" key="2">
    <source>
        <dbReference type="EMBL" id="NUU27286.1"/>
    </source>
</evidence>
<keyword evidence="1" id="KW-0732">Signal</keyword>
<evidence type="ECO:0000313" key="3">
    <source>
        <dbReference type="Proteomes" id="UP000539146"/>
    </source>
</evidence>
<comment type="caution">
    <text evidence="2">The sequence shown here is derived from an EMBL/GenBank/DDBJ whole genome shotgun (WGS) entry which is preliminary data.</text>
</comment>
<reference evidence="2 3" key="1">
    <citation type="submission" date="2020-05" db="EMBL/GenBank/DDBJ databases">
        <title>Genome Sequencing of Type Strains.</title>
        <authorList>
            <person name="Lemaire J.F."/>
            <person name="Inderbitzin P."/>
            <person name="Gregorio O.A."/>
            <person name="Collins S.B."/>
            <person name="Wespe N."/>
            <person name="Knight-Connoni V."/>
        </authorList>
    </citation>
    <scope>NUCLEOTIDE SEQUENCE [LARGE SCALE GENOMIC DNA]</scope>
    <source>
        <strain evidence="2 3">DSM 20512</strain>
    </source>
</reference>
<dbReference type="Proteomes" id="UP000539146">
    <property type="component" value="Unassembled WGS sequence"/>
</dbReference>
<feature type="signal peptide" evidence="1">
    <location>
        <begin position="1"/>
        <end position="28"/>
    </location>
</feature>
<dbReference type="InterPro" id="IPR006540">
    <property type="entry name" value="Lactococcin_972"/>
</dbReference>
<proteinExistence type="predicted"/>
<feature type="chain" id="PRO_5032629269" description="Lactococcin 972 family bacteriocin" evidence="1">
    <location>
        <begin position="29"/>
        <end position="130"/>
    </location>
</feature>
<dbReference type="AlphaFoldDB" id="A0A850DNY0"/>
<organism evidence="2 3">
    <name type="scientific">Curtobacterium citreum</name>
    <dbReference type="NCBI Taxonomy" id="2036"/>
    <lineage>
        <taxon>Bacteria</taxon>
        <taxon>Bacillati</taxon>
        <taxon>Actinomycetota</taxon>
        <taxon>Actinomycetes</taxon>
        <taxon>Micrococcales</taxon>
        <taxon>Microbacteriaceae</taxon>
        <taxon>Curtobacterium</taxon>
    </lineage>
</organism>
<gene>
    <name evidence="2" type="ORF">HP467_04055</name>
</gene>
<evidence type="ECO:0000256" key="1">
    <source>
        <dbReference type="SAM" id="SignalP"/>
    </source>
</evidence>
<accession>A0A850DNY0</accession>
<protein>
    <recommendedName>
        <fullName evidence="4">Lactococcin 972 family bacteriocin</fullName>
    </recommendedName>
</protein>
<dbReference type="Pfam" id="PF09683">
    <property type="entry name" value="Lactococcin_972"/>
    <property type="match status" value="1"/>
</dbReference>
<dbReference type="EMBL" id="JABMCG010000086">
    <property type="protein sequence ID" value="NUU27286.1"/>
    <property type="molecule type" value="Genomic_DNA"/>
</dbReference>
<sequence>MNRTHTHTLVGLALTVGLVAGTAATATAAPLERLGSGPDAGGVVLPTADTTTVSRTTGVGGTARGGDGAFWQYGVSGGDVWSNYFRERSCHGATAAGKKTKRVTNVPGGRYAYAATPKAGSGNQAYYHNC</sequence>
<evidence type="ECO:0008006" key="4">
    <source>
        <dbReference type="Google" id="ProtNLM"/>
    </source>
</evidence>
<name>A0A850DNY0_9MICO</name>